<dbReference type="Proteomes" id="UP000652219">
    <property type="component" value="Unassembled WGS sequence"/>
</dbReference>
<dbReference type="EMBL" id="WIGN01000096">
    <property type="protein sequence ID" value="KAF6809774.1"/>
    <property type="molecule type" value="Genomic_DNA"/>
</dbReference>
<name>A0A8H6JAX9_9PEZI</name>
<gene>
    <name evidence="2" type="ORF">CSOJ01_06709</name>
</gene>
<sequence>MHRPKQASRRFSRFPAAVKTWDQTSVPFVRSDALFLAERDGGLRNHCAWHFWAAVHEPLEGRSCQRCHRTGDATANGARLLVRNGTSQLGACFTGERNMAYIHPPDSAESATVGHMGDGASGQSNTTTANVDRAAVRLKPEKCVGHDGSLVQRAPDKLKMSLPTCSNSNGLTVVPDASTFVKLSQVVVDLHCSQGGGEKERETDKPAAWVVFSGQELATRASEIFKLNRHLDKDSAARDGDMTHTRPHQRLDSRPPRRKAARP</sequence>
<evidence type="ECO:0000313" key="2">
    <source>
        <dbReference type="EMBL" id="KAF6809774.1"/>
    </source>
</evidence>
<protein>
    <submittedName>
        <fullName evidence="2">Uncharacterized protein</fullName>
    </submittedName>
</protein>
<reference evidence="2 3" key="1">
    <citation type="journal article" date="2020" name="Phytopathology">
        <title>Genome Sequence Resources of Colletotrichum truncatum, C. plurivorum, C. musicola, and C. sojae: Four Species Pathogenic to Soybean (Glycine max).</title>
        <authorList>
            <person name="Rogerio F."/>
            <person name="Boufleur T.R."/>
            <person name="Ciampi-Guillardi M."/>
            <person name="Sukno S.A."/>
            <person name="Thon M.R."/>
            <person name="Massola Junior N.S."/>
            <person name="Baroncelli R."/>
        </authorList>
    </citation>
    <scope>NUCLEOTIDE SEQUENCE [LARGE SCALE GENOMIC DNA]</scope>
    <source>
        <strain evidence="2 3">LFN0009</strain>
    </source>
</reference>
<proteinExistence type="predicted"/>
<comment type="caution">
    <text evidence="2">The sequence shown here is derived from an EMBL/GenBank/DDBJ whole genome shotgun (WGS) entry which is preliminary data.</text>
</comment>
<feature type="region of interest" description="Disordered" evidence="1">
    <location>
        <begin position="229"/>
        <end position="263"/>
    </location>
</feature>
<accession>A0A8H6JAX9</accession>
<keyword evidence="3" id="KW-1185">Reference proteome</keyword>
<organism evidence="2 3">
    <name type="scientific">Colletotrichum sojae</name>
    <dbReference type="NCBI Taxonomy" id="2175907"/>
    <lineage>
        <taxon>Eukaryota</taxon>
        <taxon>Fungi</taxon>
        <taxon>Dikarya</taxon>
        <taxon>Ascomycota</taxon>
        <taxon>Pezizomycotina</taxon>
        <taxon>Sordariomycetes</taxon>
        <taxon>Hypocreomycetidae</taxon>
        <taxon>Glomerellales</taxon>
        <taxon>Glomerellaceae</taxon>
        <taxon>Colletotrichum</taxon>
        <taxon>Colletotrichum orchidearum species complex</taxon>
    </lineage>
</organism>
<feature type="compositionally biased region" description="Basic and acidic residues" evidence="1">
    <location>
        <begin position="229"/>
        <end position="255"/>
    </location>
</feature>
<dbReference type="AlphaFoldDB" id="A0A8H6JAX9"/>
<evidence type="ECO:0000256" key="1">
    <source>
        <dbReference type="SAM" id="MobiDB-lite"/>
    </source>
</evidence>
<evidence type="ECO:0000313" key="3">
    <source>
        <dbReference type="Proteomes" id="UP000652219"/>
    </source>
</evidence>